<feature type="non-terminal residue" evidence="1">
    <location>
        <position position="101"/>
    </location>
</feature>
<sequence length="101" mass="11249">MAEIDDATSESDQFLMEFYIPDYIFGEGDSEMEIASHIPVCPVIVFINSKSGGQLGGDLLVTYRSLLNKHQVFDLGEEAPDKVLCRLYARLEKLKLSGDGF</sequence>
<organism evidence="1 2">
    <name type="scientific">Papaver nudicaule</name>
    <name type="common">Iceland poppy</name>
    <dbReference type="NCBI Taxonomy" id="74823"/>
    <lineage>
        <taxon>Eukaryota</taxon>
        <taxon>Viridiplantae</taxon>
        <taxon>Streptophyta</taxon>
        <taxon>Embryophyta</taxon>
        <taxon>Tracheophyta</taxon>
        <taxon>Spermatophyta</taxon>
        <taxon>Magnoliopsida</taxon>
        <taxon>Ranunculales</taxon>
        <taxon>Papaveraceae</taxon>
        <taxon>Papaveroideae</taxon>
        <taxon>Papaver</taxon>
    </lineage>
</organism>
<proteinExistence type="predicted"/>
<dbReference type="GO" id="GO:0004143">
    <property type="term" value="F:ATP-dependent diacylglycerol kinase activity"/>
    <property type="evidence" value="ECO:0007669"/>
    <property type="project" value="InterPro"/>
</dbReference>
<keyword evidence="2" id="KW-1185">Reference proteome</keyword>
<dbReference type="PANTHER" id="PTHR11255:SF98">
    <property type="entry name" value="DIACYLGLYCEROL KINASE 5"/>
    <property type="match status" value="1"/>
</dbReference>
<evidence type="ECO:0008006" key="3">
    <source>
        <dbReference type="Google" id="ProtNLM"/>
    </source>
</evidence>
<dbReference type="AlphaFoldDB" id="A0AA41VPE6"/>
<dbReference type="Proteomes" id="UP001177140">
    <property type="component" value="Unassembled WGS sequence"/>
</dbReference>
<dbReference type="GO" id="GO:0016020">
    <property type="term" value="C:membrane"/>
    <property type="evidence" value="ECO:0007669"/>
    <property type="project" value="TreeGrafter"/>
</dbReference>
<accession>A0AA41VPE6</accession>
<evidence type="ECO:0000313" key="1">
    <source>
        <dbReference type="EMBL" id="MCL7044783.1"/>
    </source>
</evidence>
<comment type="caution">
    <text evidence="1">The sequence shown here is derived from an EMBL/GenBank/DDBJ whole genome shotgun (WGS) entry which is preliminary data.</text>
</comment>
<dbReference type="InterPro" id="IPR037607">
    <property type="entry name" value="DGK"/>
</dbReference>
<dbReference type="EMBL" id="JAJJMA010261997">
    <property type="protein sequence ID" value="MCL7044783.1"/>
    <property type="molecule type" value="Genomic_DNA"/>
</dbReference>
<protein>
    <recommendedName>
        <fullName evidence="3">DAGKc domain-containing protein</fullName>
    </recommendedName>
</protein>
<gene>
    <name evidence="1" type="ORF">MKW94_008959</name>
</gene>
<name>A0AA41VPE6_PAPNU</name>
<reference evidence="1" key="1">
    <citation type="submission" date="2022-03" db="EMBL/GenBank/DDBJ databases">
        <title>A functionally conserved STORR gene fusion in Papaver species that diverged 16.8 million years ago.</title>
        <authorList>
            <person name="Catania T."/>
        </authorList>
    </citation>
    <scope>NUCLEOTIDE SEQUENCE</scope>
    <source>
        <strain evidence="1">S-191538</strain>
    </source>
</reference>
<evidence type="ECO:0000313" key="2">
    <source>
        <dbReference type="Proteomes" id="UP001177140"/>
    </source>
</evidence>
<dbReference type="GO" id="GO:0007165">
    <property type="term" value="P:signal transduction"/>
    <property type="evidence" value="ECO:0007669"/>
    <property type="project" value="InterPro"/>
</dbReference>
<dbReference type="PANTHER" id="PTHR11255">
    <property type="entry name" value="DIACYLGLYCEROL KINASE"/>
    <property type="match status" value="1"/>
</dbReference>